<evidence type="ECO:0000256" key="3">
    <source>
        <dbReference type="ARBA" id="ARBA00023015"/>
    </source>
</evidence>
<dbReference type="EMBL" id="LFMY01000011">
    <property type="protein sequence ID" value="OKL57599.1"/>
    <property type="molecule type" value="Genomic_DNA"/>
</dbReference>
<reference evidence="8 9" key="1">
    <citation type="submission" date="2015-06" db="EMBL/GenBank/DDBJ databases">
        <title>Talaromyces atroroseus IBT 11181 draft genome.</title>
        <authorList>
            <person name="Rasmussen K.B."/>
            <person name="Rasmussen S."/>
            <person name="Petersen B."/>
            <person name="Sicheritz-Ponten T."/>
            <person name="Mortensen U.H."/>
            <person name="Thrane U."/>
        </authorList>
    </citation>
    <scope>NUCLEOTIDE SEQUENCE [LARGE SCALE GENOMIC DNA]</scope>
    <source>
        <strain evidence="8 9">IBT 11181</strain>
    </source>
</reference>
<dbReference type="GO" id="GO:0005634">
    <property type="term" value="C:nucleus"/>
    <property type="evidence" value="ECO:0007669"/>
    <property type="project" value="UniProtKB-SubCell"/>
</dbReference>
<keyword evidence="4" id="KW-0804">Transcription</keyword>
<dbReference type="OrthoDB" id="270167at2759"/>
<protein>
    <recommendedName>
        <fullName evidence="7">Xylanolytic transcriptional activator regulatory domain-containing protein</fullName>
    </recommendedName>
</protein>
<feature type="signal peptide" evidence="6">
    <location>
        <begin position="1"/>
        <end position="24"/>
    </location>
</feature>
<evidence type="ECO:0000256" key="2">
    <source>
        <dbReference type="ARBA" id="ARBA00022723"/>
    </source>
</evidence>
<evidence type="ECO:0000259" key="7">
    <source>
        <dbReference type="Pfam" id="PF04082"/>
    </source>
</evidence>
<dbReference type="InterPro" id="IPR050815">
    <property type="entry name" value="TF_fung"/>
</dbReference>
<gene>
    <name evidence="8" type="ORF">UA08_06951</name>
</gene>
<dbReference type="CDD" id="cd12148">
    <property type="entry name" value="fungal_TF_MHR"/>
    <property type="match status" value="1"/>
</dbReference>
<dbReference type="STRING" id="1441469.A0A225APR8"/>
<evidence type="ECO:0000256" key="5">
    <source>
        <dbReference type="ARBA" id="ARBA00023242"/>
    </source>
</evidence>
<dbReference type="GO" id="GO:0003677">
    <property type="term" value="F:DNA binding"/>
    <property type="evidence" value="ECO:0007669"/>
    <property type="project" value="InterPro"/>
</dbReference>
<comment type="subcellular location">
    <subcellularLocation>
        <location evidence="1">Nucleus</location>
    </subcellularLocation>
</comment>
<evidence type="ECO:0000313" key="9">
    <source>
        <dbReference type="Proteomes" id="UP000214365"/>
    </source>
</evidence>
<dbReference type="Pfam" id="PF04082">
    <property type="entry name" value="Fungal_trans"/>
    <property type="match status" value="1"/>
</dbReference>
<dbReference type="GO" id="GO:0006351">
    <property type="term" value="P:DNA-templated transcription"/>
    <property type="evidence" value="ECO:0007669"/>
    <property type="project" value="InterPro"/>
</dbReference>
<evidence type="ECO:0000256" key="4">
    <source>
        <dbReference type="ARBA" id="ARBA00023163"/>
    </source>
</evidence>
<accession>A0A225APR8</accession>
<dbReference type="GO" id="GO:0008270">
    <property type="term" value="F:zinc ion binding"/>
    <property type="evidence" value="ECO:0007669"/>
    <property type="project" value="InterPro"/>
</dbReference>
<keyword evidence="3" id="KW-0805">Transcription regulation</keyword>
<keyword evidence="2" id="KW-0479">Metal-binding</keyword>
<dbReference type="Proteomes" id="UP000214365">
    <property type="component" value="Unassembled WGS sequence"/>
</dbReference>
<dbReference type="PANTHER" id="PTHR47338">
    <property type="entry name" value="ZN(II)2CYS6 TRANSCRIPTION FACTOR (EUROFUNG)-RELATED"/>
    <property type="match status" value="1"/>
</dbReference>
<evidence type="ECO:0000256" key="6">
    <source>
        <dbReference type="SAM" id="SignalP"/>
    </source>
</evidence>
<keyword evidence="5" id="KW-0539">Nucleus</keyword>
<evidence type="ECO:0000256" key="1">
    <source>
        <dbReference type="ARBA" id="ARBA00004123"/>
    </source>
</evidence>
<feature type="chain" id="PRO_5013302239" description="Xylanolytic transcriptional activator regulatory domain-containing protein" evidence="6">
    <location>
        <begin position="25"/>
        <end position="335"/>
    </location>
</feature>
<keyword evidence="9" id="KW-1185">Reference proteome</keyword>
<feature type="domain" description="Xylanolytic transcriptional activator regulatory" evidence="7">
    <location>
        <begin position="71"/>
        <end position="229"/>
    </location>
</feature>
<dbReference type="RefSeq" id="XP_020117720.1">
    <property type="nucleotide sequence ID" value="XM_020262274.1"/>
</dbReference>
<evidence type="ECO:0000313" key="8">
    <source>
        <dbReference type="EMBL" id="OKL57599.1"/>
    </source>
</evidence>
<dbReference type="GeneID" id="31006707"/>
<comment type="caution">
    <text evidence="8">The sequence shown here is derived from an EMBL/GenBank/DDBJ whole genome shotgun (WGS) entry which is preliminary data.</text>
</comment>
<keyword evidence="6" id="KW-0732">Signal</keyword>
<proteinExistence type="predicted"/>
<dbReference type="AlphaFoldDB" id="A0A225APR8"/>
<sequence>MDSNSPRVCLTCFAGMLTLLQLRCEYETPIGPVRDDAASRLIWSLATKYSHLVSGIRTTYALMQSDDEFIATYFSTVHKWLPIIDRDSLKDCAGVQAPDPNHLLLLMSMRLILQRPDSQPEHGMMDNERYRATKQFYLNMFMDIGCTPSTKLLQSGVLLATYEYGHGMVGAACHTLSLCISASMAMSLHRSRAPSSLPPDLSIEWCQQDEICRVWWAIVISDRLFSLSYPPGTRLPLTTVANEEDFLKDLGAPDESNILQEKGVCFSGNFYRQVQAAILTGRVLYSLHDTEVFSDSSQARFKFLDYQIRKAIQFALEKETAQIDSISEALALNRR</sequence>
<dbReference type="GO" id="GO:0000981">
    <property type="term" value="F:DNA-binding transcription factor activity, RNA polymerase II-specific"/>
    <property type="evidence" value="ECO:0007669"/>
    <property type="project" value="InterPro"/>
</dbReference>
<dbReference type="PANTHER" id="PTHR47338:SF20">
    <property type="entry name" value="ZN(II)2CYS6 TRANSCRIPTION FACTOR (EUROFUNG)"/>
    <property type="match status" value="1"/>
</dbReference>
<dbReference type="InterPro" id="IPR007219">
    <property type="entry name" value="XnlR_reg_dom"/>
</dbReference>
<organism evidence="8 9">
    <name type="scientific">Talaromyces atroroseus</name>
    <dbReference type="NCBI Taxonomy" id="1441469"/>
    <lineage>
        <taxon>Eukaryota</taxon>
        <taxon>Fungi</taxon>
        <taxon>Dikarya</taxon>
        <taxon>Ascomycota</taxon>
        <taxon>Pezizomycotina</taxon>
        <taxon>Eurotiomycetes</taxon>
        <taxon>Eurotiomycetidae</taxon>
        <taxon>Eurotiales</taxon>
        <taxon>Trichocomaceae</taxon>
        <taxon>Talaromyces</taxon>
        <taxon>Talaromyces sect. Trachyspermi</taxon>
    </lineage>
</organism>
<name>A0A225APR8_TALAT</name>